<dbReference type="SUPFAM" id="SSF111331">
    <property type="entry name" value="NAD kinase/diacylglycerol kinase-like"/>
    <property type="match status" value="1"/>
</dbReference>
<reference evidence="3 4" key="1">
    <citation type="submission" date="2023-07" db="EMBL/GenBank/DDBJ databases">
        <title>Sorghum-associated microbial communities from plants grown in Nebraska, USA.</title>
        <authorList>
            <person name="Schachtman D."/>
        </authorList>
    </citation>
    <scope>NUCLEOTIDE SEQUENCE [LARGE SCALE GENOMIC DNA]</scope>
    <source>
        <strain evidence="3 4">DS2154</strain>
    </source>
</reference>
<sequence>MRVGVVRNPMSHANIGRSEPDGPGQTPDAVLLVEPATPEALEQDLQAFAQCGVKMLVIDGGDGTIRDVLSRAATIFGEAMPLIALIPSGKTNVLAIDLGVPRDWTLAKALAAARSETAVIKHRAPLEVRWDDGRPSLRGFVFGLGAFVRATSLAQTVHKTGAFHSIAVAMSVLGALVGTVMGGKRDQWRAGVPLCLAIDGEETRTADRFLVLATTLKRLPFGVKPFGPPREGLKFLDVDAPPRGLPGAFPALVAGKESAWSGRRGYRRGDASRLRITTNQPLVVDGDVYDGAGGVTVVLGPTLRFLAG</sequence>
<comment type="caution">
    <text evidence="3">The sequence shown here is derived from an EMBL/GenBank/DDBJ whole genome shotgun (WGS) entry which is preliminary data.</text>
</comment>
<proteinExistence type="predicted"/>
<dbReference type="Gene3D" id="3.40.50.10330">
    <property type="entry name" value="Probable inorganic polyphosphate/atp-NAD kinase, domain 1"/>
    <property type="match status" value="1"/>
</dbReference>
<dbReference type="Pfam" id="PF00781">
    <property type="entry name" value="DAGK_cat"/>
    <property type="match status" value="1"/>
</dbReference>
<dbReference type="RefSeq" id="WP_230983936.1">
    <property type="nucleotide sequence ID" value="NZ_BMLD01000015.1"/>
</dbReference>
<dbReference type="InterPro" id="IPR017438">
    <property type="entry name" value="ATP-NAD_kinase_N"/>
</dbReference>
<feature type="region of interest" description="Disordered" evidence="1">
    <location>
        <begin position="1"/>
        <end position="26"/>
    </location>
</feature>
<name>A0ABU1N4X8_9CAUL</name>
<keyword evidence="4" id="KW-1185">Reference proteome</keyword>
<feature type="domain" description="DAGKc" evidence="2">
    <location>
        <begin position="38"/>
        <end position="113"/>
    </location>
</feature>
<dbReference type="EMBL" id="JAVDRL010000013">
    <property type="protein sequence ID" value="MDR6533495.1"/>
    <property type="molecule type" value="Genomic_DNA"/>
</dbReference>
<accession>A0ABU1N4X8</accession>
<gene>
    <name evidence="3" type="ORF">J2800_004261</name>
</gene>
<dbReference type="InterPro" id="IPR001206">
    <property type="entry name" value="Diacylglycerol_kinase_cat_dom"/>
</dbReference>
<organism evidence="3 4">
    <name type="scientific">Caulobacter rhizosphaerae</name>
    <dbReference type="NCBI Taxonomy" id="2010972"/>
    <lineage>
        <taxon>Bacteria</taxon>
        <taxon>Pseudomonadati</taxon>
        <taxon>Pseudomonadota</taxon>
        <taxon>Alphaproteobacteria</taxon>
        <taxon>Caulobacterales</taxon>
        <taxon>Caulobacteraceae</taxon>
        <taxon>Caulobacter</taxon>
    </lineage>
</organism>
<evidence type="ECO:0000256" key="1">
    <source>
        <dbReference type="SAM" id="MobiDB-lite"/>
    </source>
</evidence>
<protein>
    <recommendedName>
        <fullName evidence="2">DAGKc domain-containing protein</fullName>
    </recommendedName>
</protein>
<evidence type="ECO:0000313" key="4">
    <source>
        <dbReference type="Proteomes" id="UP001262754"/>
    </source>
</evidence>
<dbReference type="InterPro" id="IPR016064">
    <property type="entry name" value="NAD/diacylglycerol_kinase_sf"/>
</dbReference>
<dbReference type="Proteomes" id="UP001262754">
    <property type="component" value="Unassembled WGS sequence"/>
</dbReference>
<evidence type="ECO:0000313" key="3">
    <source>
        <dbReference type="EMBL" id="MDR6533495.1"/>
    </source>
</evidence>
<evidence type="ECO:0000259" key="2">
    <source>
        <dbReference type="Pfam" id="PF00781"/>
    </source>
</evidence>